<gene>
    <name evidence="1" type="ORF">NYPRO_LOCUS11612</name>
</gene>
<dbReference type="GO" id="GO:0045275">
    <property type="term" value="C:respiratory chain complex III"/>
    <property type="evidence" value="ECO:0007669"/>
    <property type="project" value="InterPro"/>
</dbReference>
<organism evidence="1 2">
    <name type="scientific">Nyctereutes procyonoides</name>
    <name type="common">Raccoon dog</name>
    <name type="synonym">Canis procyonoides</name>
    <dbReference type="NCBI Taxonomy" id="34880"/>
    <lineage>
        <taxon>Eukaryota</taxon>
        <taxon>Metazoa</taxon>
        <taxon>Chordata</taxon>
        <taxon>Craniata</taxon>
        <taxon>Vertebrata</taxon>
        <taxon>Euteleostomi</taxon>
        <taxon>Mammalia</taxon>
        <taxon>Eutheria</taxon>
        <taxon>Laurasiatheria</taxon>
        <taxon>Carnivora</taxon>
        <taxon>Caniformia</taxon>
        <taxon>Canidae</taxon>
        <taxon>Nyctereutes</taxon>
    </lineage>
</organism>
<accession>A0A811YPY5</accession>
<protein>
    <submittedName>
        <fullName evidence="1">(raccoon dog) hypothetical protein</fullName>
    </submittedName>
</protein>
<reference evidence="1" key="1">
    <citation type="submission" date="2020-12" db="EMBL/GenBank/DDBJ databases">
        <authorList>
            <consortium name="Molecular Ecology Group"/>
        </authorList>
    </citation>
    <scope>NUCLEOTIDE SEQUENCE</scope>
    <source>
        <strain evidence="1">TBG_1078</strain>
    </source>
</reference>
<name>A0A811YPY5_NYCPR</name>
<dbReference type="Gene3D" id="1.10.1090.10">
    <property type="entry name" value="Cytochrome b-c1 complex subunit 7"/>
    <property type="match status" value="1"/>
</dbReference>
<proteinExistence type="predicted"/>
<evidence type="ECO:0000313" key="2">
    <source>
        <dbReference type="Proteomes" id="UP000645828"/>
    </source>
</evidence>
<dbReference type="Proteomes" id="UP000645828">
    <property type="component" value="Unassembled WGS sequence"/>
</dbReference>
<dbReference type="AlphaFoldDB" id="A0A811YPY5"/>
<dbReference type="InterPro" id="IPR036544">
    <property type="entry name" value="QCR7_sf"/>
</dbReference>
<keyword evidence="2" id="KW-1185">Reference proteome</keyword>
<sequence>MIYIKRALQLTMRQQVFPKERWTECEDKFYLE</sequence>
<dbReference type="GO" id="GO:0006122">
    <property type="term" value="P:mitochondrial electron transport, ubiquinol to cytochrome c"/>
    <property type="evidence" value="ECO:0007669"/>
    <property type="project" value="InterPro"/>
</dbReference>
<comment type="caution">
    <text evidence="1">The sequence shown here is derived from an EMBL/GenBank/DDBJ whole genome shotgun (WGS) entry which is preliminary data.</text>
</comment>
<dbReference type="SUPFAM" id="SSF81524">
    <property type="entry name" value="14 kDa protein of cytochrome bc1 complex (Ubiquinol-cytochrome c reductase)"/>
    <property type="match status" value="1"/>
</dbReference>
<dbReference type="EMBL" id="CAJHUB010000681">
    <property type="protein sequence ID" value="CAD7678814.1"/>
    <property type="molecule type" value="Genomic_DNA"/>
</dbReference>
<dbReference type="GO" id="GO:0005739">
    <property type="term" value="C:mitochondrion"/>
    <property type="evidence" value="ECO:0007669"/>
    <property type="project" value="GOC"/>
</dbReference>
<evidence type="ECO:0000313" key="1">
    <source>
        <dbReference type="EMBL" id="CAD7678814.1"/>
    </source>
</evidence>